<evidence type="ECO:0000256" key="5">
    <source>
        <dbReference type="ARBA" id="ARBA00022737"/>
    </source>
</evidence>
<evidence type="ECO:0000256" key="7">
    <source>
        <dbReference type="ARBA" id="ARBA00023180"/>
    </source>
</evidence>
<evidence type="ECO:0000256" key="3">
    <source>
        <dbReference type="ARBA" id="ARBA00022536"/>
    </source>
</evidence>
<keyword evidence="3 8" id="KW-0245">EGF-like domain</keyword>
<sequence length="457" mass="50128">MGSYRCLCNNGYKPDTTGTQCIDIDECTETQSPCVGTCQNLVGSFKCICGQGYVLNMDGRTCRDIDECATGQHNCPQSCVNTIGSFECGCAVGYTRSGDRQCVDINECLMETNLCTPNGQCKNTPGGYECVCNRGYKLDPTGKKCIDVDECADGQCENLCENSFGGFLCGCPEGYTEYRGQCLVIDVCTGSPCVFECVPAGQMYTCGCPPGYQMIGEGHCIQTISPSEYKNMFPPGVNLPHESSLGTGELPPGEGCYSCNIGDARLEVPLSKRTKRGIVQNEVSSSRKSLIRNNVNEGTVEDIHTPNLFRPKLLRVTKRAAVRQRGNVRRHNRRQGNINGHLEYSGTENEHLNATQLLAVYVDLSDVGRKTDLVKILPALSILQGNVNYTNTNRADGIFFLKEKNGVNSLHAKHKKLFKGMSYHIDIEAVPVEEDVTLSGHDVHLGKTVFRFFVYVL</sequence>
<dbReference type="PANTHER" id="PTHR24034:SF209">
    <property type="entry name" value="EGF-LIKE DOMAIN-CONTAINING PROTEIN"/>
    <property type="match status" value="1"/>
</dbReference>
<dbReference type="EMBL" id="JAIWYP010000004">
    <property type="protein sequence ID" value="KAH3842997.1"/>
    <property type="molecule type" value="Genomic_DNA"/>
</dbReference>
<dbReference type="InterPro" id="IPR000742">
    <property type="entry name" value="EGF"/>
</dbReference>
<feature type="domain" description="EGF-like" evidence="9">
    <location>
        <begin position="23"/>
        <end position="63"/>
    </location>
</feature>
<keyword evidence="6" id="KW-1015">Disulfide bond</keyword>
<evidence type="ECO:0000256" key="1">
    <source>
        <dbReference type="ARBA" id="ARBA00004613"/>
    </source>
</evidence>
<comment type="subcellular location">
    <subcellularLocation>
        <location evidence="1">Secreted</location>
    </subcellularLocation>
</comment>
<evidence type="ECO:0000256" key="6">
    <source>
        <dbReference type="ARBA" id="ARBA00023157"/>
    </source>
</evidence>
<dbReference type="Proteomes" id="UP000828390">
    <property type="component" value="Unassembled WGS sequence"/>
</dbReference>
<feature type="domain" description="EGF-like" evidence="9">
    <location>
        <begin position="147"/>
        <end position="181"/>
    </location>
</feature>
<dbReference type="PROSITE" id="PS01186">
    <property type="entry name" value="EGF_2"/>
    <property type="match status" value="5"/>
</dbReference>
<comment type="caution">
    <text evidence="10">The sequence shown here is derived from an EMBL/GenBank/DDBJ whole genome shotgun (WGS) entry which is preliminary data.</text>
</comment>
<dbReference type="SMART" id="SM00179">
    <property type="entry name" value="EGF_CA"/>
    <property type="match status" value="5"/>
</dbReference>
<dbReference type="FunFam" id="2.10.25.10:FF:000014">
    <property type="entry name" value="Latent-transforming growth factor beta-binding protein 3"/>
    <property type="match status" value="1"/>
</dbReference>
<feature type="domain" description="EGF-like" evidence="9">
    <location>
        <begin position="104"/>
        <end position="146"/>
    </location>
</feature>
<dbReference type="InterPro" id="IPR000152">
    <property type="entry name" value="EGF-type_Asp/Asn_hydroxyl_site"/>
</dbReference>
<dbReference type="SMART" id="SM00181">
    <property type="entry name" value="EGF"/>
    <property type="match status" value="5"/>
</dbReference>
<dbReference type="GO" id="GO:0005509">
    <property type="term" value="F:calcium ion binding"/>
    <property type="evidence" value="ECO:0007669"/>
    <property type="project" value="InterPro"/>
</dbReference>
<dbReference type="AlphaFoldDB" id="A0A9D4KPJ8"/>
<dbReference type="CDD" id="cd00054">
    <property type="entry name" value="EGF_CA"/>
    <property type="match status" value="1"/>
</dbReference>
<dbReference type="PROSITE" id="PS50026">
    <property type="entry name" value="EGF_3"/>
    <property type="match status" value="3"/>
</dbReference>
<evidence type="ECO:0000259" key="9">
    <source>
        <dbReference type="PROSITE" id="PS50026"/>
    </source>
</evidence>
<dbReference type="FunFam" id="2.10.25.10:FF:000038">
    <property type="entry name" value="Fibrillin 2"/>
    <property type="match status" value="1"/>
</dbReference>
<dbReference type="PANTHER" id="PTHR24034">
    <property type="entry name" value="EGF-LIKE DOMAIN-CONTAINING PROTEIN"/>
    <property type="match status" value="1"/>
</dbReference>
<keyword evidence="5" id="KW-0677">Repeat</keyword>
<protein>
    <recommendedName>
        <fullName evidence="9">EGF-like domain-containing protein</fullName>
    </recommendedName>
</protein>
<keyword evidence="4" id="KW-0732">Signal</keyword>
<dbReference type="InterPro" id="IPR049883">
    <property type="entry name" value="NOTCH1_EGF-like"/>
</dbReference>
<accession>A0A9D4KPJ8</accession>
<evidence type="ECO:0000256" key="8">
    <source>
        <dbReference type="PROSITE-ProRule" id="PRU00076"/>
    </source>
</evidence>
<proteinExistence type="predicted"/>
<evidence type="ECO:0000256" key="2">
    <source>
        <dbReference type="ARBA" id="ARBA00022525"/>
    </source>
</evidence>
<evidence type="ECO:0000313" key="10">
    <source>
        <dbReference type="EMBL" id="KAH3842997.1"/>
    </source>
</evidence>
<organism evidence="10 11">
    <name type="scientific">Dreissena polymorpha</name>
    <name type="common">Zebra mussel</name>
    <name type="synonym">Mytilus polymorpha</name>
    <dbReference type="NCBI Taxonomy" id="45954"/>
    <lineage>
        <taxon>Eukaryota</taxon>
        <taxon>Metazoa</taxon>
        <taxon>Spiralia</taxon>
        <taxon>Lophotrochozoa</taxon>
        <taxon>Mollusca</taxon>
        <taxon>Bivalvia</taxon>
        <taxon>Autobranchia</taxon>
        <taxon>Heteroconchia</taxon>
        <taxon>Euheterodonta</taxon>
        <taxon>Imparidentia</taxon>
        <taxon>Neoheterodontei</taxon>
        <taxon>Myida</taxon>
        <taxon>Dreissenoidea</taxon>
        <taxon>Dreissenidae</taxon>
        <taxon>Dreissena</taxon>
    </lineage>
</organism>
<keyword evidence="7" id="KW-0325">Glycoprotein</keyword>
<dbReference type="PROSITE" id="PS00010">
    <property type="entry name" value="ASX_HYDROXYL"/>
    <property type="match status" value="4"/>
</dbReference>
<gene>
    <name evidence="10" type="ORF">DPMN_116503</name>
</gene>
<keyword evidence="2" id="KW-0964">Secreted</keyword>
<reference evidence="10" key="2">
    <citation type="submission" date="2020-11" db="EMBL/GenBank/DDBJ databases">
        <authorList>
            <person name="McCartney M.A."/>
            <person name="Auch B."/>
            <person name="Kono T."/>
            <person name="Mallez S."/>
            <person name="Becker A."/>
            <person name="Gohl D.M."/>
            <person name="Silverstein K.A.T."/>
            <person name="Koren S."/>
            <person name="Bechman K.B."/>
            <person name="Herman A."/>
            <person name="Abrahante J.E."/>
            <person name="Garbe J."/>
        </authorList>
    </citation>
    <scope>NUCLEOTIDE SEQUENCE</scope>
    <source>
        <strain evidence="10">Duluth1</strain>
        <tissue evidence="10">Whole animal</tissue>
    </source>
</reference>
<name>A0A9D4KPJ8_DREPO</name>
<dbReference type="Pfam" id="PF07645">
    <property type="entry name" value="EGF_CA"/>
    <property type="match status" value="5"/>
</dbReference>
<dbReference type="Gene3D" id="2.10.25.10">
    <property type="entry name" value="Laminin"/>
    <property type="match status" value="6"/>
</dbReference>
<reference evidence="10" key="1">
    <citation type="journal article" date="2019" name="bioRxiv">
        <title>The Genome of the Zebra Mussel, Dreissena polymorpha: A Resource for Invasive Species Research.</title>
        <authorList>
            <person name="McCartney M.A."/>
            <person name="Auch B."/>
            <person name="Kono T."/>
            <person name="Mallez S."/>
            <person name="Zhang Y."/>
            <person name="Obille A."/>
            <person name="Becker A."/>
            <person name="Abrahante J.E."/>
            <person name="Garbe J."/>
            <person name="Badalamenti J.P."/>
            <person name="Herman A."/>
            <person name="Mangelson H."/>
            <person name="Liachko I."/>
            <person name="Sullivan S."/>
            <person name="Sone E.D."/>
            <person name="Koren S."/>
            <person name="Silverstein K.A.T."/>
            <person name="Beckman K.B."/>
            <person name="Gohl D.M."/>
        </authorList>
    </citation>
    <scope>NUCLEOTIDE SEQUENCE</scope>
    <source>
        <strain evidence="10">Duluth1</strain>
        <tissue evidence="10">Whole animal</tissue>
    </source>
</reference>
<evidence type="ECO:0000256" key="4">
    <source>
        <dbReference type="ARBA" id="ARBA00022729"/>
    </source>
</evidence>
<evidence type="ECO:0000313" key="11">
    <source>
        <dbReference type="Proteomes" id="UP000828390"/>
    </source>
</evidence>
<dbReference type="GO" id="GO:0005576">
    <property type="term" value="C:extracellular region"/>
    <property type="evidence" value="ECO:0007669"/>
    <property type="project" value="UniProtKB-SubCell"/>
</dbReference>
<dbReference type="InterPro" id="IPR001881">
    <property type="entry name" value="EGF-like_Ca-bd_dom"/>
</dbReference>
<dbReference type="PROSITE" id="PS01187">
    <property type="entry name" value="EGF_CA"/>
    <property type="match status" value="2"/>
</dbReference>
<dbReference type="FunFam" id="2.10.25.10:FF:000003">
    <property type="entry name" value="fibrillin-1 isoform X1"/>
    <property type="match status" value="1"/>
</dbReference>
<dbReference type="SUPFAM" id="SSF57184">
    <property type="entry name" value="Growth factor receptor domain"/>
    <property type="match status" value="2"/>
</dbReference>
<keyword evidence="11" id="KW-1185">Reference proteome</keyword>
<dbReference type="InterPro" id="IPR018097">
    <property type="entry name" value="EGF_Ca-bd_CS"/>
</dbReference>
<dbReference type="InterPro" id="IPR009030">
    <property type="entry name" value="Growth_fac_rcpt_cys_sf"/>
</dbReference>
<dbReference type="InterPro" id="IPR050751">
    <property type="entry name" value="ECM_structural_protein"/>
</dbReference>
<comment type="caution">
    <text evidence="8">Lacks conserved residue(s) required for the propagation of feature annotation.</text>
</comment>